<feature type="repeat" description="WD" evidence="4">
    <location>
        <begin position="410"/>
        <end position="424"/>
    </location>
</feature>
<evidence type="ECO:0000313" key="6">
    <source>
        <dbReference type="Proteomes" id="UP000444721"/>
    </source>
</evidence>
<dbReference type="AlphaFoldDB" id="A0A6A5BC13"/>
<dbReference type="PANTHER" id="PTHR17583">
    <property type="entry name" value="PHOSPHOINOSITIDE 3-KINASE REGULATORY SUBUNIT 4"/>
    <property type="match status" value="1"/>
</dbReference>
<evidence type="ECO:0008006" key="7">
    <source>
        <dbReference type="Google" id="ProtNLM"/>
    </source>
</evidence>
<evidence type="ECO:0000313" key="5">
    <source>
        <dbReference type="EMBL" id="KAF0971538.1"/>
    </source>
</evidence>
<dbReference type="VEuPathDB" id="AmoebaDB:NF0093640"/>
<dbReference type="GO" id="GO:0071561">
    <property type="term" value="C:nucleus-vacuole junction"/>
    <property type="evidence" value="ECO:0007669"/>
    <property type="project" value="TreeGrafter"/>
</dbReference>
<dbReference type="SUPFAM" id="SSF50978">
    <property type="entry name" value="WD40 repeat-like"/>
    <property type="match status" value="1"/>
</dbReference>
<dbReference type="Pfam" id="PF00400">
    <property type="entry name" value="WD40"/>
    <property type="match status" value="3"/>
</dbReference>
<dbReference type="InterPro" id="IPR015943">
    <property type="entry name" value="WD40/YVTN_repeat-like_dom_sf"/>
</dbReference>
<feature type="repeat" description="WD" evidence="4">
    <location>
        <begin position="30"/>
        <end position="71"/>
    </location>
</feature>
<dbReference type="PROSITE" id="PS50294">
    <property type="entry name" value="WD_REPEATS_REGION"/>
    <property type="match status" value="1"/>
</dbReference>
<name>A0A6A5BC13_NAEFO</name>
<dbReference type="GO" id="GO:0034271">
    <property type="term" value="C:phosphatidylinositol 3-kinase complex, class III, type I"/>
    <property type="evidence" value="ECO:0007669"/>
    <property type="project" value="TreeGrafter"/>
</dbReference>
<protein>
    <recommendedName>
        <fullName evidence="7">Guanine nucleotide-binding protein subunit beta-like protein</fullName>
    </recommendedName>
</protein>
<reference evidence="5 6" key="1">
    <citation type="journal article" date="2019" name="Sci. Rep.">
        <title>Nanopore sequencing improves the draft genome of the human pathogenic amoeba Naegleria fowleri.</title>
        <authorList>
            <person name="Liechti N."/>
            <person name="Schurch N."/>
            <person name="Bruggmann R."/>
            <person name="Wittwer M."/>
        </authorList>
    </citation>
    <scope>NUCLEOTIDE SEQUENCE [LARGE SCALE GENOMIC DNA]</scope>
    <source>
        <strain evidence="5 6">ATCC 30894</strain>
    </source>
</reference>
<keyword evidence="1 4" id="KW-0853">WD repeat</keyword>
<evidence type="ECO:0000256" key="2">
    <source>
        <dbReference type="ARBA" id="ARBA00022737"/>
    </source>
</evidence>
<dbReference type="Proteomes" id="UP000444721">
    <property type="component" value="Unassembled WGS sequence"/>
</dbReference>
<evidence type="ECO:0000256" key="3">
    <source>
        <dbReference type="ARBA" id="ARBA00022741"/>
    </source>
</evidence>
<dbReference type="Gene3D" id="2.130.10.10">
    <property type="entry name" value="YVTN repeat-like/Quinoprotein amine dehydrogenase"/>
    <property type="match status" value="2"/>
</dbReference>
<dbReference type="InterPro" id="IPR001680">
    <property type="entry name" value="WD40_rpt"/>
</dbReference>
<dbReference type="GO" id="GO:0006623">
    <property type="term" value="P:protein targeting to vacuole"/>
    <property type="evidence" value="ECO:0007669"/>
    <property type="project" value="TreeGrafter"/>
</dbReference>
<accession>A0A6A5BC13</accession>
<dbReference type="PRINTS" id="PR00320">
    <property type="entry name" value="GPROTEINBRPT"/>
</dbReference>
<sequence>MTTSQRILQILLKASTIGKWRPNGNLFGQSTEHKGSVNEISVHDSLYWFVTGGNDGTVRLWDLTNTERDFAMNSKMTYTIIQGGGRVNSVAILNVTSPLIAACTDKGWIHVFSADLGTTMYTITISDSGAIFVQSSSGSKTQEASINVVRPLNIGNQPLLICGNQNGMVVGIDPRAAREAFSWKSKEALEQGPISEICCGDNEPWVISSTKRGFLTLWDLRYQISVSNTRINESAINRISICKNSVLTSSFSSPSVYIASQNNDINLWSLETQQTLYKFRYYEERKQFSTEEPTFDINALYVNDYDGCFYSGSSDGIVRFWDVNKIDQSYVVSGASQQAFMYGAKKEDNCTVFTEDVMSLQRTDQSLTSSTTSNRGKGGTFSQPIATHHLDTITDIEVVSGVSKGHFQPLLLTASRDGMLKVWK</sequence>
<organism evidence="5 6">
    <name type="scientific">Naegleria fowleri</name>
    <name type="common">Brain eating amoeba</name>
    <dbReference type="NCBI Taxonomy" id="5763"/>
    <lineage>
        <taxon>Eukaryota</taxon>
        <taxon>Discoba</taxon>
        <taxon>Heterolobosea</taxon>
        <taxon>Tetramitia</taxon>
        <taxon>Eutetramitia</taxon>
        <taxon>Vahlkampfiidae</taxon>
        <taxon>Naegleria</taxon>
    </lineage>
</organism>
<dbReference type="PANTHER" id="PTHR17583:SF0">
    <property type="entry name" value="PHOSPHOINOSITIDE 3-KINASE REGULATORY SUBUNIT 4"/>
    <property type="match status" value="1"/>
</dbReference>
<feature type="repeat" description="WD" evidence="4">
    <location>
        <begin position="309"/>
        <end position="331"/>
    </location>
</feature>
<proteinExistence type="predicted"/>
<dbReference type="EMBL" id="VFQX01000076">
    <property type="protein sequence ID" value="KAF0971538.1"/>
    <property type="molecule type" value="Genomic_DNA"/>
</dbReference>
<keyword evidence="3" id="KW-0547">Nucleotide-binding</keyword>
<dbReference type="GO" id="GO:0045324">
    <property type="term" value="P:late endosome to vacuole transport"/>
    <property type="evidence" value="ECO:0007669"/>
    <property type="project" value="InterPro"/>
</dbReference>
<dbReference type="GO" id="GO:0005770">
    <property type="term" value="C:late endosome"/>
    <property type="evidence" value="ECO:0007669"/>
    <property type="project" value="TreeGrafter"/>
</dbReference>
<dbReference type="GO" id="GO:0034272">
    <property type="term" value="C:phosphatidylinositol 3-kinase complex, class III, type II"/>
    <property type="evidence" value="ECO:0007669"/>
    <property type="project" value="TreeGrafter"/>
</dbReference>
<evidence type="ECO:0000256" key="1">
    <source>
        <dbReference type="ARBA" id="ARBA00022574"/>
    </source>
</evidence>
<dbReference type="VEuPathDB" id="AmoebaDB:FDP41_010144"/>
<keyword evidence="6" id="KW-1185">Reference proteome</keyword>
<dbReference type="GeneID" id="68117359"/>
<evidence type="ECO:0000256" key="4">
    <source>
        <dbReference type="PROSITE-ProRule" id="PRU00221"/>
    </source>
</evidence>
<dbReference type="InterPro" id="IPR045162">
    <property type="entry name" value="Vps15-like"/>
</dbReference>
<comment type="caution">
    <text evidence="5">The sequence shown here is derived from an EMBL/GenBank/DDBJ whole genome shotgun (WGS) entry which is preliminary data.</text>
</comment>
<dbReference type="VEuPathDB" id="AmoebaDB:NfTy_034890"/>
<dbReference type="OrthoDB" id="242910at2759"/>
<dbReference type="GO" id="GO:0004674">
    <property type="term" value="F:protein serine/threonine kinase activity"/>
    <property type="evidence" value="ECO:0007669"/>
    <property type="project" value="InterPro"/>
</dbReference>
<gene>
    <name evidence="5" type="ORF">FDP41_010144</name>
</gene>
<keyword evidence="2" id="KW-0677">Repeat</keyword>
<dbReference type="SMART" id="SM00320">
    <property type="entry name" value="WD40"/>
    <property type="match status" value="5"/>
</dbReference>
<dbReference type="OMA" id="FVENTHC"/>
<dbReference type="InterPro" id="IPR020472">
    <property type="entry name" value="WD40_PAC1"/>
</dbReference>
<dbReference type="RefSeq" id="XP_044556254.1">
    <property type="nucleotide sequence ID" value="XM_044700410.1"/>
</dbReference>
<dbReference type="GO" id="GO:0000166">
    <property type="term" value="F:nucleotide binding"/>
    <property type="evidence" value="ECO:0007669"/>
    <property type="project" value="UniProtKB-KW"/>
</dbReference>
<dbReference type="PROSITE" id="PS50082">
    <property type="entry name" value="WD_REPEATS_2"/>
    <property type="match status" value="3"/>
</dbReference>
<dbReference type="InterPro" id="IPR036322">
    <property type="entry name" value="WD40_repeat_dom_sf"/>
</dbReference>
<dbReference type="GO" id="GO:0016236">
    <property type="term" value="P:macroautophagy"/>
    <property type="evidence" value="ECO:0007669"/>
    <property type="project" value="InterPro"/>
</dbReference>